<dbReference type="Pfam" id="PF00561">
    <property type="entry name" value="Abhydrolase_1"/>
    <property type="match status" value="1"/>
</dbReference>
<proteinExistence type="predicted"/>
<organism evidence="3 4">
    <name type="scientific">Lecanosticta acicola</name>
    <dbReference type="NCBI Taxonomy" id="111012"/>
    <lineage>
        <taxon>Eukaryota</taxon>
        <taxon>Fungi</taxon>
        <taxon>Dikarya</taxon>
        <taxon>Ascomycota</taxon>
        <taxon>Pezizomycotina</taxon>
        <taxon>Dothideomycetes</taxon>
        <taxon>Dothideomycetidae</taxon>
        <taxon>Mycosphaerellales</taxon>
        <taxon>Mycosphaerellaceae</taxon>
        <taxon>Lecanosticta</taxon>
    </lineage>
</organism>
<dbReference type="PANTHER" id="PTHR43433:SF5">
    <property type="entry name" value="AB HYDROLASE-1 DOMAIN-CONTAINING PROTEIN"/>
    <property type="match status" value="1"/>
</dbReference>
<dbReference type="Proteomes" id="UP001296104">
    <property type="component" value="Unassembled WGS sequence"/>
</dbReference>
<feature type="domain" description="AB hydrolase-1" evidence="2">
    <location>
        <begin position="102"/>
        <end position="338"/>
    </location>
</feature>
<dbReference type="AlphaFoldDB" id="A0AAI8Z336"/>
<evidence type="ECO:0000313" key="3">
    <source>
        <dbReference type="EMBL" id="CAK4031547.1"/>
    </source>
</evidence>
<comment type="caution">
    <text evidence="3">The sequence shown here is derived from an EMBL/GenBank/DDBJ whole genome shotgun (WGS) entry which is preliminary data.</text>
</comment>
<feature type="compositionally biased region" description="Basic and acidic residues" evidence="1">
    <location>
        <begin position="27"/>
        <end position="36"/>
    </location>
</feature>
<gene>
    <name evidence="3" type="ORF">LECACI_7A006705</name>
</gene>
<sequence length="394" mass="44105">MDADANAGWLGTLRGHVEHTFPNLKQNSRDAHERAHGGQGPRPLTADEIQAHPEYPHVHWDLKPEKREKIDVARGRGGPFKLAYEIHGRGPRKIIWIMGLGGFLKTWQRQTKEFGHIDGDKYTCLVFDNRGMGASDKPLLRYTTSEMAKDMVELLDHVGWQDPRSIHVVGISMGGMIAQELVISALHVSFQVPLADTVSQGMLVPDRICSLNLISTAPRIVRTLPFVENIRNRINLMVPKSLDSQIAKVKADCYSAEWLAKPDETEHTVQKFPTNGDRFAAQEISKRLSPGVFTPKGFICQLYAAGFHHKSPGQLKQLGDAVGRNRILVFHGTGDHMIEFVHGKMLLEELGGEESGVTKSFHEGMGHVGPFEIRQEFRKLIADRIERTEALNRA</sequence>
<dbReference type="EMBL" id="CAVMBE010000050">
    <property type="protein sequence ID" value="CAK4031547.1"/>
    <property type="molecule type" value="Genomic_DNA"/>
</dbReference>
<evidence type="ECO:0000313" key="4">
    <source>
        <dbReference type="Proteomes" id="UP001296104"/>
    </source>
</evidence>
<reference evidence="3" key="1">
    <citation type="submission" date="2023-11" db="EMBL/GenBank/DDBJ databases">
        <authorList>
            <person name="Alioto T."/>
            <person name="Alioto T."/>
            <person name="Gomez Garrido J."/>
        </authorList>
    </citation>
    <scope>NUCLEOTIDE SEQUENCE</scope>
</reference>
<accession>A0AAI8Z336</accession>
<dbReference type="Gene3D" id="3.40.50.1820">
    <property type="entry name" value="alpha/beta hydrolase"/>
    <property type="match status" value="1"/>
</dbReference>
<feature type="region of interest" description="Disordered" evidence="1">
    <location>
        <begin position="20"/>
        <end position="46"/>
    </location>
</feature>
<dbReference type="InterPro" id="IPR000073">
    <property type="entry name" value="AB_hydrolase_1"/>
</dbReference>
<dbReference type="PANTHER" id="PTHR43433">
    <property type="entry name" value="HYDROLASE, ALPHA/BETA FOLD FAMILY PROTEIN"/>
    <property type="match status" value="1"/>
</dbReference>
<evidence type="ECO:0000256" key="1">
    <source>
        <dbReference type="SAM" id="MobiDB-lite"/>
    </source>
</evidence>
<dbReference type="InterPro" id="IPR029058">
    <property type="entry name" value="AB_hydrolase_fold"/>
</dbReference>
<dbReference type="InterPro" id="IPR050471">
    <property type="entry name" value="AB_hydrolase"/>
</dbReference>
<dbReference type="SUPFAM" id="SSF53474">
    <property type="entry name" value="alpha/beta-Hydrolases"/>
    <property type="match status" value="1"/>
</dbReference>
<name>A0AAI8Z336_9PEZI</name>
<evidence type="ECO:0000259" key="2">
    <source>
        <dbReference type="Pfam" id="PF00561"/>
    </source>
</evidence>
<protein>
    <submittedName>
        <fullName evidence="3">Alpha beta-hydrolase</fullName>
    </submittedName>
</protein>
<keyword evidence="4" id="KW-1185">Reference proteome</keyword>